<comment type="catalytic activity">
    <reaction evidence="8">
        <text>[protein-PII]-L-tyrosine + UTP = [protein-PII]-uridylyl-L-tyrosine + diphosphate</text>
        <dbReference type="Rhea" id="RHEA:13673"/>
        <dbReference type="Rhea" id="RHEA-COMP:12147"/>
        <dbReference type="Rhea" id="RHEA-COMP:12148"/>
        <dbReference type="ChEBI" id="CHEBI:33019"/>
        <dbReference type="ChEBI" id="CHEBI:46398"/>
        <dbReference type="ChEBI" id="CHEBI:46858"/>
        <dbReference type="ChEBI" id="CHEBI:90602"/>
        <dbReference type="EC" id="2.7.7.59"/>
    </reaction>
</comment>
<dbReference type="CDD" id="cd00077">
    <property type="entry name" value="HDc"/>
    <property type="match status" value="1"/>
</dbReference>
<evidence type="ECO:0000256" key="5">
    <source>
        <dbReference type="ARBA" id="ARBA00022842"/>
    </source>
</evidence>
<evidence type="ECO:0000259" key="10">
    <source>
        <dbReference type="PROSITE" id="PS51831"/>
    </source>
</evidence>
<dbReference type="InterPro" id="IPR045865">
    <property type="entry name" value="ACT-like_dom_sf"/>
</dbReference>
<dbReference type="Gene3D" id="1.10.3090.10">
    <property type="entry name" value="cca-adding enzyme, domain 2"/>
    <property type="match status" value="1"/>
</dbReference>
<dbReference type="SUPFAM" id="SSF81593">
    <property type="entry name" value="Nucleotidyltransferase substrate binding subunit/domain"/>
    <property type="match status" value="1"/>
</dbReference>
<dbReference type="InterPro" id="IPR003607">
    <property type="entry name" value="HD/PDEase_dom"/>
</dbReference>
<dbReference type="CDD" id="cd04900">
    <property type="entry name" value="ACT_UUR-like_1"/>
    <property type="match status" value="1"/>
</dbReference>
<evidence type="ECO:0000313" key="12">
    <source>
        <dbReference type="Proteomes" id="UP000479692"/>
    </source>
</evidence>
<dbReference type="Proteomes" id="UP000479692">
    <property type="component" value="Unassembled WGS sequence"/>
</dbReference>
<dbReference type="HAMAP" id="MF_00277">
    <property type="entry name" value="PII_uridylyl_transf"/>
    <property type="match status" value="1"/>
</dbReference>
<dbReference type="PANTHER" id="PTHR47320:SF1">
    <property type="entry name" value="BIFUNCTIONAL URIDYLYLTRANSFERASE_URIDYLYL-REMOVING ENZYME"/>
    <property type="match status" value="1"/>
</dbReference>
<keyword evidence="3" id="KW-0677">Repeat</keyword>
<accession>A0A7C9HNJ8</accession>
<dbReference type="SUPFAM" id="SSF109604">
    <property type="entry name" value="HD-domain/PDEase-like"/>
    <property type="match status" value="1"/>
</dbReference>
<evidence type="ECO:0000256" key="7">
    <source>
        <dbReference type="ARBA" id="ARBA00047968"/>
    </source>
</evidence>
<dbReference type="EMBL" id="WOXT01000004">
    <property type="protein sequence ID" value="MUV15297.1"/>
    <property type="molecule type" value="Genomic_DNA"/>
</dbReference>
<sequence length="880" mass="97354">MTDPAAASRPAASAPPSEPAAWAAQARARLIDADAALAARFDRNEDIDTLLRDRAMAVDAIVRDAWSQCIADDVKLALFAVGGYGRGELYPQSDIDLLVLAEPDAQTAQHDALARFFALLWDAGLPTGHAVRSHNECTSAAREDITVLTALSEARPLVADEHDLRALLHAIDTRHVWPAREYFRAKREEQRVRQARFGDTSDNLEPNLKEGPGGLRDIQTLRWMALRVLGQRDAQGMIALGQLGADEYATLERERRALARLRYGLHLVANRREERLRFDHQKTLATRLGHVDADGTLAVEQMMQGFYRSASIVLRINDRLLQRFEEQLEGEVAPEPIDAAFELRRGYLAARDPQWPNGDTAAIFALFATWAAQPCIRGLHSQTARALAESLPTIPAYTDATPELRAQFIALLRGPHAVETVARLARLGVLARWLPAFAQVSGRMQFDLFHVFTVDQHTLAVLRNIAGFAAGTQDERFSIAHEVHPRLRKPELLLLAGLFHDIAKGRGGDHSELGAVDAREFGVAHGLSDADTELIAWLVRKHLLMSITAQKQDISDPEVIHRFAHEVADRERLDLLYLLTCADIAGTSPKLWNAWKDRLLADLYTATRLALRRGLEHPVAAADRIAEARASAQTLLAQFGIAAEEAQRLFALMPDETFLRARPDQIAWQATVVRGAKPDVVRVSARTLNAQGAARIGALEVFVLAPDRDGLFAAIVATLDRAGLAIMQARLFDGPDARVFDTFEVLPAEGQRAVAAEEVERRLTTALAVANLDTIKPVRRNQPRHLRHFRIAPQIGFVDAADGRRTLLSLVCTDRPGLLADVTQVFRAQRLRVHDARIATFGARAEDVFQLTDERDHALDDARRDALRAALSALFDGDPR</sequence>
<keyword evidence="2 8" id="KW-0548">Nucleotidyltransferase</keyword>
<dbReference type="Pfam" id="PF08335">
    <property type="entry name" value="GlnD_UR_UTase"/>
    <property type="match status" value="1"/>
</dbReference>
<dbReference type="Pfam" id="PF01966">
    <property type="entry name" value="HD"/>
    <property type="match status" value="1"/>
</dbReference>
<comment type="activity regulation">
    <text evidence="8">Uridylyltransferase (UTase) activity is inhibited by glutamine, while glutamine activates uridylyl-removing (UR) activity.</text>
</comment>
<dbReference type="InterPro" id="IPR010043">
    <property type="entry name" value="UTase/UR"/>
</dbReference>
<dbReference type="AlphaFoldDB" id="A0A7C9HNJ8"/>
<dbReference type="Gene3D" id="3.30.460.10">
    <property type="entry name" value="Beta Polymerase, domain 2"/>
    <property type="match status" value="1"/>
</dbReference>
<evidence type="ECO:0000256" key="3">
    <source>
        <dbReference type="ARBA" id="ARBA00022737"/>
    </source>
</evidence>
<dbReference type="InterPro" id="IPR013546">
    <property type="entry name" value="PII_UdlTrfase/GS_AdlTrfase"/>
</dbReference>
<reference evidence="11 12" key="1">
    <citation type="submission" date="2019-12" db="EMBL/GenBank/DDBJ databases">
        <authorList>
            <person name="Xu J."/>
        </authorList>
    </citation>
    <scope>NUCLEOTIDE SEQUENCE [LARGE SCALE GENOMIC DNA]</scope>
    <source>
        <strain evidence="11 12">HX-5-24</strain>
    </source>
</reference>
<organism evidence="11 12">
    <name type="scientific">Noviluteimonas gilva</name>
    <dbReference type="NCBI Taxonomy" id="2682097"/>
    <lineage>
        <taxon>Bacteria</taxon>
        <taxon>Pseudomonadati</taxon>
        <taxon>Pseudomonadota</taxon>
        <taxon>Gammaproteobacteria</taxon>
        <taxon>Lysobacterales</taxon>
        <taxon>Lysobacteraceae</taxon>
        <taxon>Noviluteimonas</taxon>
    </lineage>
</organism>
<comment type="caution">
    <text evidence="8">Lacks conserved residue(s) required for the propagation of feature annotation.</text>
</comment>
<dbReference type="SMART" id="SM00471">
    <property type="entry name" value="HDc"/>
    <property type="match status" value="1"/>
</dbReference>
<evidence type="ECO:0000256" key="2">
    <source>
        <dbReference type="ARBA" id="ARBA00022695"/>
    </source>
</evidence>
<dbReference type="EC" id="3.1.4.-" evidence="8"/>
<dbReference type="CDD" id="cd05401">
    <property type="entry name" value="NT_GlnE_GlnD_like"/>
    <property type="match status" value="1"/>
</dbReference>
<name>A0A7C9HNJ8_9GAMM</name>
<evidence type="ECO:0000259" key="9">
    <source>
        <dbReference type="PROSITE" id="PS51671"/>
    </source>
</evidence>
<evidence type="ECO:0000313" key="11">
    <source>
        <dbReference type="EMBL" id="MUV15297.1"/>
    </source>
</evidence>
<keyword evidence="5 8" id="KW-0460">Magnesium</keyword>
<feature type="domain" description="ACT" evidence="9">
    <location>
        <begin position="807"/>
        <end position="880"/>
    </location>
</feature>
<dbReference type="NCBIfam" id="TIGR01693">
    <property type="entry name" value="UTase_glnD"/>
    <property type="match status" value="1"/>
</dbReference>
<dbReference type="SUPFAM" id="SSF81301">
    <property type="entry name" value="Nucleotidyltransferase"/>
    <property type="match status" value="1"/>
</dbReference>
<evidence type="ECO:0000256" key="1">
    <source>
        <dbReference type="ARBA" id="ARBA00022679"/>
    </source>
</evidence>
<comment type="cofactor">
    <cofactor evidence="8">
        <name>Mg(2+)</name>
        <dbReference type="ChEBI" id="CHEBI:18420"/>
    </cofactor>
</comment>
<comment type="function">
    <text evidence="8">Modifies, by uridylylation and deuridylylation, the PII regulatory proteins (GlnB and homologs), in response to the nitrogen status of the cell that GlnD senses through the glutamine level. Under low glutamine levels, catalyzes the conversion of the PII proteins and UTP to PII-UMP and PPi, while under higher glutamine levels, GlnD hydrolyzes PII-UMP to PII and UMP (deuridylylation). Thus, controls uridylylation state and activity of the PII proteins, and plays an important role in the regulation of nitrogen metabolism.</text>
</comment>
<comment type="catalytic activity">
    <reaction evidence="7">
        <text>guanosine 3',5'-bis(diphosphate) + H2O = GDP + diphosphate + H(+)</text>
        <dbReference type="Rhea" id="RHEA:14253"/>
        <dbReference type="ChEBI" id="CHEBI:15377"/>
        <dbReference type="ChEBI" id="CHEBI:15378"/>
        <dbReference type="ChEBI" id="CHEBI:33019"/>
        <dbReference type="ChEBI" id="CHEBI:58189"/>
        <dbReference type="ChEBI" id="CHEBI:77828"/>
        <dbReference type="EC" id="3.1.7.2"/>
    </reaction>
</comment>
<evidence type="ECO:0000256" key="6">
    <source>
        <dbReference type="ARBA" id="ARBA00023268"/>
    </source>
</evidence>
<keyword evidence="6 8" id="KW-0511">Multifunctional enzyme</keyword>
<keyword evidence="1 8" id="KW-0808">Transferase</keyword>
<dbReference type="InterPro" id="IPR006674">
    <property type="entry name" value="HD_domain"/>
</dbReference>
<dbReference type="SUPFAM" id="SSF55021">
    <property type="entry name" value="ACT-like"/>
    <property type="match status" value="1"/>
</dbReference>
<evidence type="ECO:0000256" key="4">
    <source>
        <dbReference type="ARBA" id="ARBA00022801"/>
    </source>
</evidence>
<dbReference type="PROSITE" id="PS51671">
    <property type="entry name" value="ACT"/>
    <property type="match status" value="2"/>
</dbReference>
<dbReference type="Pfam" id="PF01909">
    <property type="entry name" value="NTP_transf_2"/>
    <property type="match status" value="1"/>
</dbReference>
<dbReference type="GO" id="GO:0008773">
    <property type="term" value="F:[protein-PII] uridylyltransferase activity"/>
    <property type="evidence" value="ECO:0007669"/>
    <property type="project" value="UniProtKB-UniRule"/>
</dbReference>
<comment type="domain">
    <text evidence="8">Has four distinct domains: an N-terminal nucleotidyltransferase (NT) domain responsible for UTase activity, a central HD domain that encodes UR activity, and two C-terminal ACT domains that seem to have a role in glutamine sensing.</text>
</comment>
<dbReference type="PANTHER" id="PTHR47320">
    <property type="entry name" value="BIFUNCTIONAL URIDYLYLTRANSFERASE/URIDYLYL-REMOVING ENZYME"/>
    <property type="match status" value="1"/>
</dbReference>
<comment type="caution">
    <text evidence="11">The sequence shown here is derived from an EMBL/GenBank/DDBJ whole genome shotgun (WGS) entry which is preliminary data.</text>
</comment>
<feature type="domain" description="HD" evidence="10">
    <location>
        <begin position="454"/>
        <end position="576"/>
    </location>
</feature>
<dbReference type="Gene3D" id="3.30.70.260">
    <property type="match status" value="1"/>
</dbReference>
<comment type="similarity">
    <text evidence="8">Belongs to the GlnD family.</text>
</comment>
<evidence type="ECO:0000256" key="8">
    <source>
        <dbReference type="HAMAP-Rule" id="MF_00277"/>
    </source>
</evidence>
<comment type="catalytic activity">
    <reaction evidence="8">
        <text>[protein-PII]-uridylyl-L-tyrosine + H2O = [protein-PII]-L-tyrosine + UMP + H(+)</text>
        <dbReference type="Rhea" id="RHEA:48600"/>
        <dbReference type="Rhea" id="RHEA-COMP:12147"/>
        <dbReference type="Rhea" id="RHEA-COMP:12148"/>
        <dbReference type="ChEBI" id="CHEBI:15377"/>
        <dbReference type="ChEBI" id="CHEBI:15378"/>
        <dbReference type="ChEBI" id="CHEBI:46858"/>
        <dbReference type="ChEBI" id="CHEBI:57865"/>
        <dbReference type="ChEBI" id="CHEBI:90602"/>
    </reaction>
</comment>
<dbReference type="InterPro" id="IPR043519">
    <property type="entry name" value="NT_sf"/>
</dbReference>
<keyword evidence="4 8" id="KW-0378">Hydrolase</keyword>
<dbReference type="PROSITE" id="PS51831">
    <property type="entry name" value="HD"/>
    <property type="match status" value="1"/>
</dbReference>
<dbReference type="GO" id="GO:0008081">
    <property type="term" value="F:phosphoric diester hydrolase activity"/>
    <property type="evidence" value="ECO:0007669"/>
    <property type="project" value="UniProtKB-UniRule"/>
</dbReference>
<dbReference type="GO" id="GO:0006808">
    <property type="term" value="P:regulation of nitrogen utilization"/>
    <property type="evidence" value="ECO:0007669"/>
    <property type="project" value="UniProtKB-UniRule"/>
</dbReference>
<feature type="domain" description="ACT" evidence="9">
    <location>
        <begin position="700"/>
        <end position="777"/>
    </location>
</feature>
<dbReference type="PIRSF" id="PIRSF006288">
    <property type="entry name" value="PII_uridyltransf"/>
    <property type="match status" value="1"/>
</dbReference>
<dbReference type="CDD" id="cd04899">
    <property type="entry name" value="ACT_ACR-UUR-like_2"/>
    <property type="match status" value="1"/>
</dbReference>
<dbReference type="GO" id="GO:0008893">
    <property type="term" value="F:guanosine-3',5'-bis(diphosphate) 3'-diphosphatase activity"/>
    <property type="evidence" value="ECO:0007669"/>
    <property type="project" value="UniProtKB-EC"/>
</dbReference>
<gene>
    <name evidence="8 11" type="primary">glnD</name>
    <name evidence="11" type="ORF">GN331_13915</name>
</gene>
<keyword evidence="12" id="KW-1185">Reference proteome</keyword>
<dbReference type="InterPro" id="IPR002934">
    <property type="entry name" value="Polymerase_NTP_transf_dom"/>
</dbReference>
<dbReference type="InterPro" id="IPR002912">
    <property type="entry name" value="ACT_dom"/>
</dbReference>
<dbReference type="RefSeq" id="WP_156642836.1">
    <property type="nucleotide sequence ID" value="NZ_WOXT01000004.1"/>
</dbReference>
<protein>
    <recommendedName>
        <fullName evidence="8">Bifunctional uridylyltransferase/uridylyl-removing enzyme</fullName>
        <shortName evidence="8">UTase/UR</shortName>
    </recommendedName>
    <alternativeName>
        <fullName evidence="8">Bifunctional [protein-PII] modification enzyme</fullName>
    </alternativeName>
    <alternativeName>
        <fullName evidence="8">Bifunctional nitrogen sensor protein</fullName>
    </alternativeName>
    <domain>
        <recommendedName>
            <fullName evidence="8">[Protein-PII] uridylyltransferase</fullName>
            <shortName evidence="8">PII uridylyltransferase</shortName>
            <shortName evidence="8">UTase</shortName>
            <ecNumber evidence="8">2.7.7.59</ecNumber>
        </recommendedName>
    </domain>
    <domain>
        <recommendedName>
            <fullName evidence="8">[Protein-PII]-UMP uridylyl-removing enzyme</fullName>
            <shortName evidence="8">UR</shortName>
            <ecNumber evidence="8">3.1.4.-</ecNumber>
        </recommendedName>
    </domain>
</protein>
<dbReference type="EC" id="2.7.7.59" evidence="8"/>
<feature type="region of interest" description="Uridylyltransferase" evidence="8">
    <location>
        <begin position="1"/>
        <end position="336"/>
    </location>
</feature>
<proteinExistence type="inferred from homology"/>